<dbReference type="PANTHER" id="PTHR42756:SF1">
    <property type="entry name" value="TRANSCRIPTIONAL REPRESSOR OF EMRAB OPERON"/>
    <property type="match status" value="1"/>
</dbReference>
<name>A0A917MFN9_9SPHI</name>
<sequence length="152" mass="17083">MSKNTMQQSFRALTRQYSDISMLMHEAIARKAGLSGTDHKYLGLLIQHGAMTAGEFSKLTGLTTGAITGLVDRLEKRKLAKRLFDRNDRRKVIIAPDTENAMKLLKPIFSALDQKTTALVASFSNSDLEVLERYFQSALQIMEETTKELNND</sequence>
<comment type="caution">
    <text evidence="5">The sequence shown here is derived from an EMBL/GenBank/DDBJ whole genome shotgun (WGS) entry which is preliminary data.</text>
</comment>
<proteinExistence type="predicted"/>
<gene>
    <name evidence="5" type="primary">marR</name>
    <name evidence="5" type="ORF">GCM10007415_35950</name>
</gene>
<dbReference type="SUPFAM" id="SSF46785">
    <property type="entry name" value="Winged helix' DNA-binding domain"/>
    <property type="match status" value="1"/>
</dbReference>
<dbReference type="Pfam" id="PF12802">
    <property type="entry name" value="MarR_2"/>
    <property type="match status" value="1"/>
</dbReference>
<feature type="domain" description="HTH marR-type" evidence="4">
    <location>
        <begin position="3"/>
        <end position="140"/>
    </location>
</feature>
<protein>
    <submittedName>
        <fullName evidence="5">MarR family transcriptional regulator</fullName>
    </submittedName>
</protein>
<evidence type="ECO:0000256" key="1">
    <source>
        <dbReference type="ARBA" id="ARBA00023015"/>
    </source>
</evidence>
<reference evidence="5" key="1">
    <citation type="journal article" date="2014" name="Int. J. Syst. Evol. Microbiol.">
        <title>Complete genome sequence of Corynebacterium casei LMG S-19264T (=DSM 44701T), isolated from a smear-ripened cheese.</title>
        <authorList>
            <consortium name="US DOE Joint Genome Institute (JGI-PGF)"/>
            <person name="Walter F."/>
            <person name="Albersmeier A."/>
            <person name="Kalinowski J."/>
            <person name="Ruckert C."/>
        </authorList>
    </citation>
    <scope>NUCLEOTIDE SEQUENCE</scope>
    <source>
        <strain evidence="5">CGMCC 1.12195</strain>
    </source>
</reference>
<evidence type="ECO:0000313" key="5">
    <source>
        <dbReference type="EMBL" id="GGG97395.1"/>
    </source>
</evidence>
<dbReference type="AlphaFoldDB" id="A0A917MFN9"/>
<evidence type="ECO:0000259" key="4">
    <source>
        <dbReference type="PROSITE" id="PS50995"/>
    </source>
</evidence>
<dbReference type="PANTHER" id="PTHR42756">
    <property type="entry name" value="TRANSCRIPTIONAL REGULATOR, MARR"/>
    <property type="match status" value="1"/>
</dbReference>
<reference evidence="5" key="2">
    <citation type="submission" date="2020-09" db="EMBL/GenBank/DDBJ databases">
        <authorList>
            <person name="Sun Q."/>
            <person name="Zhou Y."/>
        </authorList>
    </citation>
    <scope>NUCLEOTIDE SEQUENCE</scope>
    <source>
        <strain evidence="5">CGMCC 1.12195</strain>
    </source>
</reference>
<dbReference type="RefSeq" id="WP_188507468.1">
    <property type="nucleotide sequence ID" value="NZ_BMER01000004.1"/>
</dbReference>
<dbReference type="InterPro" id="IPR036390">
    <property type="entry name" value="WH_DNA-bd_sf"/>
</dbReference>
<dbReference type="GO" id="GO:0003700">
    <property type="term" value="F:DNA-binding transcription factor activity"/>
    <property type="evidence" value="ECO:0007669"/>
    <property type="project" value="InterPro"/>
</dbReference>
<dbReference type="GO" id="GO:0003677">
    <property type="term" value="F:DNA binding"/>
    <property type="evidence" value="ECO:0007669"/>
    <property type="project" value="UniProtKB-KW"/>
</dbReference>
<keyword evidence="2" id="KW-0238">DNA-binding</keyword>
<dbReference type="Proteomes" id="UP000660862">
    <property type="component" value="Unassembled WGS sequence"/>
</dbReference>
<evidence type="ECO:0000313" key="6">
    <source>
        <dbReference type="Proteomes" id="UP000660862"/>
    </source>
</evidence>
<organism evidence="5 6">
    <name type="scientific">Parapedobacter pyrenivorans</name>
    <dbReference type="NCBI Taxonomy" id="1305674"/>
    <lineage>
        <taxon>Bacteria</taxon>
        <taxon>Pseudomonadati</taxon>
        <taxon>Bacteroidota</taxon>
        <taxon>Sphingobacteriia</taxon>
        <taxon>Sphingobacteriales</taxon>
        <taxon>Sphingobacteriaceae</taxon>
        <taxon>Parapedobacter</taxon>
    </lineage>
</organism>
<dbReference type="InterPro" id="IPR036388">
    <property type="entry name" value="WH-like_DNA-bd_sf"/>
</dbReference>
<dbReference type="EMBL" id="BMER01000004">
    <property type="protein sequence ID" value="GGG97395.1"/>
    <property type="molecule type" value="Genomic_DNA"/>
</dbReference>
<dbReference type="InterPro" id="IPR000835">
    <property type="entry name" value="HTH_MarR-typ"/>
</dbReference>
<keyword evidence="6" id="KW-1185">Reference proteome</keyword>
<keyword evidence="3" id="KW-0804">Transcription</keyword>
<accession>A0A917MFN9</accession>
<dbReference type="PROSITE" id="PS50995">
    <property type="entry name" value="HTH_MARR_2"/>
    <property type="match status" value="1"/>
</dbReference>
<dbReference type="Gene3D" id="1.10.10.10">
    <property type="entry name" value="Winged helix-like DNA-binding domain superfamily/Winged helix DNA-binding domain"/>
    <property type="match status" value="1"/>
</dbReference>
<evidence type="ECO:0000256" key="2">
    <source>
        <dbReference type="ARBA" id="ARBA00023125"/>
    </source>
</evidence>
<evidence type="ECO:0000256" key="3">
    <source>
        <dbReference type="ARBA" id="ARBA00023163"/>
    </source>
</evidence>
<keyword evidence="1" id="KW-0805">Transcription regulation</keyword>
<dbReference type="SMART" id="SM00347">
    <property type="entry name" value="HTH_MARR"/>
    <property type="match status" value="1"/>
</dbReference>